<dbReference type="PANTHER" id="PTHR33625">
    <property type="entry name" value="OS08G0179900 PROTEIN"/>
    <property type="match status" value="1"/>
</dbReference>
<sequence>MGGGVMRAAAKVAGIGVLNHGLRGGIQVAQPAEQSLIRGAKRPVSAIAASQGEVSADVAPVHKVSSDIVDDWDCVEEEVDVVGEPIGRLVFGGVPTLEEAKEATNDLKDALESFLSSPRSTGSGGSHQYPPYQMSALQSPSSSEHADTKSCVTLDPKASAPKYAFQAFQLLSENPAAKSVVASIASDPNVWNAVLKNDALTEFLQSQKTDAELHEYQHQESPRSFESTVKFEDFPDASEESSGRSVSDFLQRVKTTVAEMVNNVSDYLHKIFGSPAAEKASADAKEDGGSMFNIDMCGYFVSLAVMVIAVVLLKRC</sequence>
<evidence type="ECO:0000256" key="1">
    <source>
        <dbReference type="SAM" id="MobiDB-lite"/>
    </source>
</evidence>
<protein>
    <submittedName>
        <fullName evidence="3">Uncharacterized protein</fullName>
    </submittedName>
</protein>
<organism evidence="3 4">
    <name type="scientific">Rubroshorea leprosula</name>
    <dbReference type="NCBI Taxonomy" id="152421"/>
    <lineage>
        <taxon>Eukaryota</taxon>
        <taxon>Viridiplantae</taxon>
        <taxon>Streptophyta</taxon>
        <taxon>Embryophyta</taxon>
        <taxon>Tracheophyta</taxon>
        <taxon>Spermatophyta</taxon>
        <taxon>Magnoliopsida</taxon>
        <taxon>eudicotyledons</taxon>
        <taxon>Gunneridae</taxon>
        <taxon>Pentapetalae</taxon>
        <taxon>rosids</taxon>
        <taxon>malvids</taxon>
        <taxon>Malvales</taxon>
        <taxon>Dipterocarpaceae</taxon>
        <taxon>Rubroshorea</taxon>
    </lineage>
</organism>
<gene>
    <name evidence="3" type="ORF">SLEP1_g26547</name>
</gene>
<proteinExistence type="predicted"/>
<evidence type="ECO:0000313" key="3">
    <source>
        <dbReference type="EMBL" id="GKV15796.1"/>
    </source>
</evidence>
<accession>A0AAV5JTP6</accession>
<comment type="caution">
    <text evidence="3">The sequence shown here is derived from an EMBL/GenBank/DDBJ whole genome shotgun (WGS) entry which is preliminary data.</text>
</comment>
<evidence type="ECO:0000313" key="4">
    <source>
        <dbReference type="Proteomes" id="UP001054252"/>
    </source>
</evidence>
<evidence type="ECO:0000256" key="2">
    <source>
        <dbReference type="SAM" id="Phobius"/>
    </source>
</evidence>
<keyword evidence="2" id="KW-0812">Transmembrane</keyword>
<keyword evidence="2" id="KW-0472">Membrane</keyword>
<dbReference type="Proteomes" id="UP001054252">
    <property type="component" value="Unassembled WGS sequence"/>
</dbReference>
<dbReference type="EMBL" id="BPVZ01000044">
    <property type="protein sequence ID" value="GKV15796.1"/>
    <property type="molecule type" value="Genomic_DNA"/>
</dbReference>
<feature type="region of interest" description="Disordered" evidence="1">
    <location>
        <begin position="115"/>
        <end position="148"/>
    </location>
</feature>
<dbReference type="AlphaFoldDB" id="A0AAV5JTP6"/>
<name>A0AAV5JTP6_9ROSI</name>
<keyword evidence="2" id="KW-1133">Transmembrane helix</keyword>
<keyword evidence="4" id="KW-1185">Reference proteome</keyword>
<feature type="transmembrane region" description="Helical" evidence="2">
    <location>
        <begin position="291"/>
        <end position="313"/>
    </location>
</feature>
<reference evidence="3 4" key="1">
    <citation type="journal article" date="2021" name="Commun. Biol.">
        <title>The genome of Shorea leprosula (Dipterocarpaceae) highlights the ecological relevance of drought in aseasonal tropical rainforests.</title>
        <authorList>
            <person name="Ng K.K.S."/>
            <person name="Kobayashi M.J."/>
            <person name="Fawcett J.A."/>
            <person name="Hatakeyama M."/>
            <person name="Paape T."/>
            <person name="Ng C.H."/>
            <person name="Ang C.C."/>
            <person name="Tnah L.H."/>
            <person name="Lee C.T."/>
            <person name="Nishiyama T."/>
            <person name="Sese J."/>
            <person name="O'Brien M.J."/>
            <person name="Copetti D."/>
            <person name="Mohd Noor M.I."/>
            <person name="Ong R.C."/>
            <person name="Putra M."/>
            <person name="Sireger I.Z."/>
            <person name="Indrioko S."/>
            <person name="Kosugi Y."/>
            <person name="Izuno A."/>
            <person name="Isagi Y."/>
            <person name="Lee S.L."/>
            <person name="Shimizu K.K."/>
        </authorList>
    </citation>
    <scope>NUCLEOTIDE SEQUENCE [LARGE SCALE GENOMIC DNA]</scope>
    <source>
        <strain evidence="3">214</strain>
    </source>
</reference>
<dbReference type="PANTHER" id="PTHR33625:SF4">
    <property type="entry name" value="OS08G0179900 PROTEIN"/>
    <property type="match status" value="1"/>
</dbReference>